<dbReference type="SUPFAM" id="SSF52172">
    <property type="entry name" value="CheY-like"/>
    <property type="match status" value="1"/>
</dbReference>
<evidence type="ECO:0000256" key="1">
    <source>
        <dbReference type="ARBA" id="ARBA00023015"/>
    </source>
</evidence>
<organism evidence="7 8">
    <name type="scientific">Mesorhizobium newzealandense</name>
    <dbReference type="NCBI Taxonomy" id="1300302"/>
    <lineage>
        <taxon>Bacteria</taxon>
        <taxon>Pseudomonadati</taxon>
        <taxon>Pseudomonadota</taxon>
        <taxon>Alphaproteobacteria</taxon>
        <taxon>Hyphomicrobiales</taxon>
        <taxon>Phyllobacteriaceae</taxon>
        <taxon>Mesorhizobium</taxon>
    </lineage>
</organism>
<dbReference type="Pfam" id="PF00196">
    <property type="entry name" value="GerE"/>
    <property type="match status" value="1"/>
</dbReference>
<gene>
    <name evidence="7" type="ORF">ACFSOZ_15750</name>
</gene>
<dbReference type="Proteomes" id="UP001597405">
    <property type="component" value="Unassembled WGS sequence"/>
</dbReference>
<dbReference type="PROSITE" id="PS50043">
    <property type="entry name" value="HTH_LUXR_2"/>
    <property type="match status" value="1"/>
</dbReference>
<evidence type="ECO:0000313" key="7">
    <source>
        <dbReference type="EMBL" id="MFD1984109.1"/>
    </source>
</evidence>
<feature type="domain" description="Response regulatory" evidence="6">
    <location>
        <begin position="18"/>
        <end position="140"/>
    </location>
</feature>
<evidence type="ECO:0000256" key="2">
    <source>
        <dbReference type="ARBA" id="ARBA00023125"/>
    </source>
</evidence>
<evidence type="ECO:0000259" key="6">
    <source>
        <dbReference type="PROSITE" id="PS50110"/>
    </source>
</evidence>
<sequence length="264" mass="28509">MTLSLSVEQNGSPCERPSIVIVDHHPLWRSCLARILRDEFRDFAILEIETPHQLDSVVGKAISLATLNIGGAAITDERVLKSLSLLHRLLPDAPLMLLTRLEASTISDAMISEVTRFGVRGYIAHSVSVEIALAALRLVIAGGVYFPRSLDMDCASWVSVSPENIVALQTPIALNGMATALPVIASPANIVFTGRERQVLATLLRGLSNKVIANELNLSQNTVKSHISRIMHKLHAKNRTEAVVLSQHNAHVANGDAQSGISDA</sequence>
<evidence type="ECO:0000256" key="4">
    <source>
        <dbReference type="PROSITE-ProRule" id="PRU00169"/>
    </source>
</evidence>
<dbReference type="PANTHER" id="PTHR44688">
    <property type="entry name" value="DNA-BINDING TRANSCRIPTIONAL ACTIVATOR DEVR_DOSR"/>
    <property type="match status" value="1"/>
</dbReference>
<evidence type="ECO:0000259" key="5">
    <source>
        <dbReference type="PROSITE" id="PS50043"/>
    </source>
</evidence>
<keyword evidence="3" id="KW-0804">Transcription</keyword>
<keyword evidence="2" id="KW-0238">DNA-binding</keyword>
<dbReference type="Gene3D" id="3.40.50.2300">
    <property type="match status" value="1"/>
</dbReference>
<feature type="domain" description="HTH luxR-type" evidence="5">
    <location>
        <begin position="185"/>
        <end position="250"/>
    </location>
</feature>
<dbReference type="InterPro" id="IPR001789">
    <property type="entry name" value="Sig_transdc_resp-reg_receiver"/>
</dbReference>
<dbReference type="PRINTS" id="PR00038">
    <property type="entry name" value="HTHLUXR"/>
</dbReference>
<dbReference type="SMART" id="SM00421">
    <property type="entry name" value="HTH_LUXR"/>
    <property type="match status" value="1"/>
</dbReference>
<keyword evidence="8" id="KW-1185">Reference proteome</keyword>
<accession>A0ABW4UD37</accession>
<reference evidence="8" key="1">
    <citation type="journal article" date="2019" name="Int. J. Syst. Evol. Microbiol.">
        <title>The Global Catalogue of Microorganisms (GCM) 10K type strain sequencing project: providing services to taxonomists for standard genome sequencing and annotation.</title>
        <authorList>
            <consortium name="The Broad Institute Genomics Platform"/>
            <consortium name="The Broad Institute Genome Sequencing Center for Infectious Disease"/>
            <person name="Wu L."/>
            <person name="Ma J."/>
        </authorList>
    </citation>
    <scope>NUCLEOTIDE SEQUENCE [LARGE SCALE GENOMIC DNA]</scope>
    <source>
        <strain evidence="8">CGMCC 1.16225</strain>
    </source>
</reference>
<dbReference type="RefSeq" id="WP_379099644.1">
    <property type="nucleotide sequence ID" value="NZ_JBHUGZ010000010.1"/>
</dbReference>
<comment type="caution">
    <text evidence="7">The sequence shown here is derived from an EMBL/GenBank/DDBJ whole genome shotgun (WGS) entry which is preliminary data.</text>
</comment>
<evidence type="ECO:0000313" key="8">
    <source>
        <dbReference type="Proteomes" id="UP001597405"/>
    </source>
</evidence>
<dbReference type="InterPro" id="IPR000792">
    <property type="entry name" value="Tscrpt_reg_LuxR_C"/>
</dbReference>
<evidence type="ECO:0000256" key="3">
    <source>
        <dbReference type="ARBA" id="ARBA00023163"/>
    </source>
</evidence>
<protein>
    <submittedName>
        <fullName evidence="7">LuxR C-terminal-related transcriptional regulator</fullName>
    </submittedName>
</protein>
<dbReference type="PROSITE" id="PS50110">
    <property type="entry name" value="RESPONSE_REGULATORY"/>
    <property type="match status" value="1"/>
</dbReference>
<dbReference type="PROSITE" id="PS00622">
    <property type="entry name" value="HTH_LUXR_1"/>
    <property type="match status" value="1"/>
</dbReference>
<dbReference type="InterPro" id="IPR011006">
    <property type="entry name" value="CheY-like_superfamily"/>
</dbReference>
<proteinExistence type="predicted"/>
<dbReference type="EMBL" id="JBHUGZ010000010">
    <property type="protein sequence ID" value="MFD1984109.1"/>
    <property type="molecule type" value="Genomic_DNA"/>
</dbReference>
<dbReference type="CDD" id="cd06170">
    <property type="entry name" value="LuxR_C_like"/>
    <property type="match status" value="1"/>
</dbReference>
<dbReference type="InterPro" id="IPR016032">
    <property type="entry name" value="Sig_transdc_resp-reg_C-effctor"/>
</dbReference>
<name>A0ABW4UD37_9HYPH</name>
<comment type="caution">
    <text evidence="4">Lacks conserved residue(s) required for the propagation of feature annotation.</text>
</comment>
<dbReference type="SUPFAM" id="SSF46894">
    <property type="entry name" value="C-terminal effector domain of the bipartite response regulators"/>
    <property type="match status" value="1"/>
</dbReference>
<dbReference type="PANTHER" id="PTHR44688:SF16">
    <property type="entry name" value="DNA-BINDING TRANSCRIPTIONAL ACTIVATOR DEVR_DOSR"/>
    <property type="match status" value="1"/>
</dbReference>
<keyword evidence="1" id="KW-0805">Transcription regulation</keyword>